<evidence type="ECO:0000313" key="3">
    <source>
        <dbReference type="EMBL" id="SFN03533.1"/>
    </source>
</evidence>
<keyword evidence="3" id="KW-0808">Transferase</keyword>
<organism evidence="3 4">
    <name type="scientific">Chryseobacterium oleae</name>
    <dbReference type="NCBI Taxonomy" id="491207"/>
    <lineage>
        <taxon>Bacteria</taxon>
        <taxon>Pseudomonadati</taxon>
        <taxon>Bacteroidota</taxon>
        <taxon>Flavobacteriia</taxon>
        <taxon>Flavobacteriales</taxon>
        <taxon>Weeksellaceae</taxon>
        <taxon>Chryseobacterium group</taxon>
        <taxon>Chryseobacterium</taxon>
    </lineage>
</organism>
<name>A0A1I4VQX0_CHROL</name>
<feature type="transmembrane region" description="Helical" evidence="1">
    <location>
        <begin position="241"/>
        <end position="258"/>
    </location>
</feature>
<keyword evidence="1" id="KW-0812">Transmembrane</keyword>
<feature type="transmembrane region" description="Helical" evidence="1">
    <location>
        <begin position="270"/>
        <end position="292"/>
    </location>
</feature>
<dbReference type="InterPro" id="IPR050879">
    <property type="entry name" value="Acyltransferase_3"/>
</dbReference>
<protein>
    <submittedName>
        <fullName evidence="3">Peptidoglycan/LPS O-acetylase OafA/YrhL, contains acyltransferase and SGNH-hydrolase domains</fullName>
    </submittedName>
</protein>
<feature type="domain" description="Acyltransferase 3" evidence="2">
    <location>
        <begin position="12"/>
        <end position="347"/>
    </location>
</feature>
<keyword evidence="1" id="KW-1133">Transmembrane helix</keyword>
<dbReference type="GO" id="GO:0016787">
    <property type="term" value="F:hydrolase activity"/>
    <property type="evidence" value="ECO:0007669"/>
    <property type="project" value="UniProtKB-KW"/>
</dbReference>
<dbReference type="GO" id="GO:0016747">
    <property type="term" value="F:acyltransferase activity, transferring groups other than amino-acyl groups"/>
    <property type="evidence" value="ECO:0007669"/>
    <property type="project" value="InterPro"/>
</dbReference>
<dbReference type="InterPro" id="IPR002656">
    <property type="entry name" value="Acyl_transf_3_dom"/>
</dbReference>
<sequence>MPAHLHSSERLYGLDHLRALAIVLVLMYHYRAFQHPGWIDTIGRFGWSGVDLFFVLSGFLISGQLFKEIEKSGGINLKTFFTKRFFRIIPPYAFTLFLYFTFPFFRERESLGSWWKFITFTQNYGLDVINKGTFSHAWSLCIEEQFYLFLPLLLLTAIKTKVFRYTAIFAGTLIIFSLTARWFIWGNSIVPVLNTDNFWKIWYMKLYYPTHTRLDGLAVGVIIGFLMQYSDRFKNLVHNNGNRLFIFGIILLGLTFWICNDQVSKEASVFGFALVALSYGIILMSAISRSSFMFKSKSYITAELAVLSYAIYLSHKGIIHMIQYALERLGLETSDNISLFICLAGCIAGGLVYRFVIEKPSSKVKRLCLSKVSEKPSREI</sequence>
<feature type="transmembrane region" description="Helical" evidence="1">
    <location>
        <begin position="206"/>
        <end position="229"/>
    </location>
</feature>
<feature type="transmembrane region" description="Helical" evidence="1">
    <location>
        <begin position="85"/>
        <end position="105"/>
    </location>
</feature>
<reference evidence="4" key="1">
    <citation type="submission" date="2016-10" db="EMBL/GenBank/DDBJ databases">
        <authorList>
            <person name="Varghese N."/>
            <person name="Submissions S."/>
        </authorList>
    </citation>
    <scope>NUCLEOTIDE SEQUENCE [LARGE SCALE GENOMIC DNA]</scope>
    <source>
        <strain evidence="4">DSM 25575</strain>
    </source>
</reference>
<evidence type="ECO:0000256" key="1">
    <source>
        <dbReference type="SAM" id="Phobius"/>
    </source>
</evidence>
<dbReference type="EMBL" id="FOVD01000001">
    <property type="protein sequence ID" value="SFN03533.1"/>
    <property type="molecule type" value="Genomic_DNA"/>
</dbReference>
<dbReference type="PANTHER" id="PTHR23028">
    <property type="entry name" value="ACETYLTRANSFERASE"/>
    <property type="match status" value="1"/>
</dbReference>
<feature type="transmembrane region" description="Helical" evidence="1">
    <location>
        <begin position="165"/>
        <end position="186"/>
    </location>
</feature>
<evidence type="ECO:0000259" key="2">
    <source>
        <dbReference type="Pfam" id="PF01757"/>
    </source>
</evidence>
<dbReference type="Pfam" id="PF01757">
    <property type="entry name" value="Acyl_transf_3"/>
    <property type="match status" value="1"/>
</dbReference>
<dbReference type="Proteomes" id="UP000198769">
    <property type="component" value="Unassembled WGS sequence"/>
</dbReference>
<feature type="transmembrane region" description="Helical" evidence="1">
    <location>
        <begin position="304"/>
        <end position="325"/>
    </location>
</feature>
<dbReference type="OrthoDB" id="290051at2"/>
<dbReference type="AlphaFoldDB" id="A0A1I4VQX0"/>
<evidence type="ECO:0000313" key="4">
    <source>
        <dbReference type="Proteomes" id="UP000198769"/>
    </source>
</evidence>
<accession>A0A1I4VQX0</accession>
<dbReference type="GO" id="GO:0009103">
    <property type="term" value="P:lipopolysaccharide biosynthetic process"/>
    <property type="evidence" value="ECO:0007669"/>
    <property type="project" value="TreeGrafter"/>
</dbReference>
<feature type="transmembrane region" description="Helical" evidence="1">
    <location>
        <begin position="337"/>
        <end position="356"/>
    </location>
</feature>
<keyword evidence="4" id="KW-1185">Reference proteome</keyword>
<proteinExistence type="predicted"/>
<dbReference type="GO" id="GO:0016020">
    <property type="term" value="C:membrane"/>
    <property type="evidence" value="ECO:0007669"/>
    <property type="project" value="TreeGrafter"/>
</dbReference>
<dbReference type="RefSeq" id="WP_090022702.1">
    <property type="nucleotide sequence ID" value="NZ_FOVD01000001.1"/>
</dbReference>
<keyword evidence="3" id="KW-0378">Hydrolase</keyword>
<keyword evidence="1" id="KW-0472">Membrane</keyword>
<dbReference type="PANTHER" id="PTHR23028:SF53">
    <property type="entry name" value="ACYL_TRANSF_3 DOMAIN-CONTAINING PROTEIN"/>
    <property type="match status" value="1"/>
</dbReference>
<gene>
    <name evidence="3" type="ORF">SAMN05421594_0530</name>
</gene>
<feature type="transmembrane region" description="Helical" evidence="1">
    <location>
        <begin position="137"/>
        <end position="158"/>
    </location>
</feature>
<keyword evidence="3" id="KW-0012">Acyltransferase</keyword>
<feature type="transmembrane region" description="Helical" evidence="1">
    <location>
        <begin position="45"/>
        <end position="65"/>
    </location>
</feature>